<sequence>MKPRILIASPVRQKPLILDYFLFSLQSLNKDEHKVDFLFIDDNDDQQSTELLTLFQSQNEGVKIIKNNQQNELYRKDEHTHYWTDSLIEKVGKMKDRIIEHAIQLQYDGLLLIDSDLMLYPNTLQNLWNAQKDIISNIFWTEWNKNEVALPQVWMMDEYTLYEINNGEKLEPIDIANRTSAFINKLKVPGIYEVGGLGACTLISRKALLKGVRFKQLKNLSFWGEDRHFCIRASALELPLFVDTRLPAFHIYRESDLLGAEKFKNEIIIGKKQQATVSLCMIVKNEEQVLARCLSSVQGLVDEIIIVDTGSSDKTKEIAKQYTSLIYDFEWIDDFSQARNFSFSKATKDYILWLDADDIIEERERIHFLNLLEELTNKEVDSVMMDYHLAFDENGNPTYSLKRNRVVKRSCDFKWVGAVHEYLAVQGNVIQRNIAITHRKEKAYTDRNLKIYKRREAQQEQFTARDLFYYGNELKDHALYKEAIDKYQQFLATKQGWIEDEIAACIKIADCYEMLNDADRQLHFLLKTFAYSTPRPECCCRLGAKFLADSQYEQAIYWYEQAISMKNKPKQGNLIEHIAWTWLPYIQLAVCYDRLGQYDISNNYNEQALQYDPTNKLILDNQQYFKNRLKD</sequence>
<accession>A0A2S0K4X3</accession>
<dbReference type="Gene3D" id="1.25.40.10">
    <property type="entry name" value="Tetratricopeptide repeat domain"/>
    <property type="match status" value="2"/>
</dbReference>
<gene>
    <name evidence="4" type="primary">sunS_2</name>
    <name evidence="3" type="ORF">LS41612_19780</name>
    <name evidence="4" type="ORF">NCTC10338_00714</name>
</gene>
<proteinExistence type="predicted"/>
<dbReference type="GeneID" id="48278453"/>
<dbReference type="PANTHER" id="PTHR43630">
    <property type="entry name" value="POLY-BETA-1,6-N-ACETYL-D-GLUCOSAMINE SYNTHASE"/>
    <property type="match status" value="1"/>
</dbReference>
<dbReference type="EMBL" id="UFSZ01000001">
    <property type="protein sequence ID" value="SUV15645.1"/>
    <property type="molecule type" value="Genomic_DNA"/>
</dbReference>
<dbReference type="Proteomes" id="UP000255295">
    <property type="component" value="Unassembled WGS sequence"/>
</dbReference>
<dbReference type="CDD" id="cd02511">
    <property type="entry name" value="Beta4Glucosyltransferase"/>
    <property type="match status" value="1"/>
</dbReference>
<dbReference type="GO" id="GO:0016757">
    <property type="term" value="F:glycosyltransferase activity"/>
    <property type="evidence" value="ECO:0007669"/>
    <property type="project" value="UniProtKB-KW"/>
</dbReference>
<name>A0A2S0K4X3_LYSSH</name>
<protein>
    <submittedName>
        <fullName evidence="4">Glycosyl transferase family protein</fullName>
        <ecNumber evidence="4">2.4.1.-</ecNumber>
    </submittedName>
    <submittedName>
        <fullName evidence="3">Glycosyltransferase</fullName>
    </submittedName>
</protein>
<reference evidence="4 6" key="2">
    <citation type="submission" date="2018-06" db="EMBL/GenBank/DDBJ databases">
        <authorList>
            <consortium name="Pathogen Informatics"/>
            <person name="Doyle S."/>
        </authorList>
    </citation>
    <scope>NUCLEOTIDE SEQUENCE [LARGE SCALE GENOMIC DNA]</scope>
    <source>
        <strain evidence="4 6">NCTC10338</strain>
    </source>
</reference>
<feature type="domain" description="Glycosyltransferase 2-like" evidence="2">
    <location>
        <begin position="278"/>
        <end position="402"/>
    </location>
</feature>
<dbReference type="InterPro" id="IPR029044">
    <property type="entry name" value="Nucleotide-diphossugar_trans"/>
</dbReference>
<dbReference type="InterPro" id="IPR011990">
    <property type="entry name" value="TPR-like_helical_dom_sf"/>
</dbReference>
<evidence type="ECO:0000313" key="5">
    <source>
        <dbReference type="Proteomes" id="UP000238825"/>
    </source>
</evidence>
<dbReference type="SUPFAM" id="SSF53448">
    <property type="entry name" value="Nucleotide-diphospho-sugar transferases"/>
    <property type="match status" value="2"/>
</dbReference>
<reference evidence="3 5" key="1">
    <citation type="submission" date="2017-03" db="EMBL/GenBank/DDBJ databases">
        <title>The whole genome sequencing and assembly of Lysinibacillus sphaericus DSM 28T strain.</title>
        <authorList>
            <person name="Lee Y.-J."/>
            <person name="Yi H."/>
            <person name="Bahn Y.-S."/>
            <person name="Kim J.F."/>
            <person name="Lee D.-W."/>
        </authorList>
    </citation>
    <scope>NUCLEOTIDE SEQUENCE [LARGE SCALE GENOMIC DNA]</scope>
    <source>
        <strain evidence="3 5">DSM 28</strain>
    </source>
</reference>
<keyword evidence="3" id="KW-0808">Transferase</keyword>
<keyword evidence="4" id="KW-0328">Glycosyltransferase</keyword>
<keyword evidence="1" id="KW-0802">TPR repeat</keyword>
<evidence type="ECO:0000259" key="2">
    <source>
        <dbReference type="Pfam" id="PF00535"/>
    </source>
</evidence>
<evidence type="ECO:0000313" key="6">
    <source>
        <dbReference type="Proteomes" id="UP000255295"/>
    </source>
</evidence>
<feature type="repeat" description="TPR" evidence="1">
    <location>
        <begin position="582"/>
        <end position="615"/>
    </location>
</feature>
<dbReference type="Proteomes" id="UP000238825">
    <property type="component" value="Chromosome"/>
</dbReference>
<dbReference type="SUPFAM" id="SSF48452">
    <property type="entry name" value="TPR-like"/>
    <property type="match status" value="1"/>
</dbReference>
<dbReference type="SMART" id="SM00028">
    <property type="entry name" value="TPR"/>
    <property type="match status" value="2"/>
</dbReference>
<dbReference type="EMBL" id="CP019980">
    <property type="protein sequence ID" value="AVK98388.1"/>
    <property type="molecule type" value="Genomic_DNA"/>
</dbReference>
<dbReference type="PROSITE" id="PS50005">
    <property type="entry name" value="TPR"/>
    <property type="match status" value="1"/>
</dbReference>
<dbReference type="EC" id="2.4.1.-" evidence="4"/>
<organism evidence="3 5">
    <name type="scientific">Lysinibacillus sphaericus</name>
    <name type="common">Bacillus sphaericus</name>
    <dbReference type="NCBI Taxonomy" id="1421"/>
    <lineage>
        <taxon>Bacteria</taxon>
        <taxon>Bacillati</taxon>
        <taxon>Bacillota</taxon>
        <taxon>Bacilli</taxon>
        <taxon>Bacillales</taxon>
        <taxon>Bacillaceae</taxon>
        <taxon>Lysinibacillus</taxon>
    </lineage>
</organism>
<dbReference type="AlphaFoldDB" id="A0A2S0K4X3"/>
<evidence type="ECO:0000313" key="3">
    <source>
        <dbReference type="EMBL" id="AVK98388.1"/>
    </source>
</evidence>
<dbReference type="InterPro" id="IPR001173">
    <property type="entry name" value="Glyco_trans_2-like"/>
</dbReference>
<dbReference type="InterPro" id="IPR019734">
    <property type="entry name" value="TPR_rpt"/>
</dbReference>
<evidence type="ECO:0000313" key="4">
    <source>
        <dbReference type="EMBL" id="SUV15645.1"/>
    </source>
</evidence>
<dbReference type="PANTHER" id="PTHR43630:SF2">
    <property type="entry name" value="GLYCOSYLTRANSFERASE"/>
    <property type="match status" value="1"/>
</dbReference>
<dbReference type="Gene3D" id="3.90.550.10">
    <property type="entry name" value="Spore Coat Polysaccharide Biosynthesis Protein SpsA, Chain A"/>
    <property type="match status" value="2"/>
</dbReference>
<evidence type="ECO:0000256" key="1">
    <source>
        <dbReference type="PROSITE-ProRule" id="PRU00339"/>
    </source>
</evidence>
<dbReference type="Pfam" id="PF00535">
    <property type="entry name" value="Glycos_transf_2"/>
    <property type="match status" value="1"/>
</dbReference>
<dbReference type="RefSeq" id="WP_029747208.1">
    <property type="nucleotide sequence ID" value="NZ_BJNS01000004.1"/>
</dbReference>